<dbReference type="InterPro" id="IPR036812">
    <property type="entry name" value="NAD(P)_OxRdtase_dom_sf"/>
</dbReference>
<proteinExistence type="predicted"/>
<gene>
    <name evidence="2" type="ORF">ENT87_05400</name>
    <name evidence="3" type="ORF">ENU30_04895</name>
</gene>
<protein>
    <submittedName>
        <fullName evidence="2">Aldo/keto reductase</fullName>
    </submittedName>
</protein>
<dbReference type="InterPro" id="IPR020471">
    <property type="entry name" value="AKR"/>
</dbReference>
<dbReference type="Pfam" id="PF00248">
    <property type="entry name" value="Aldo_ket_red"/>
    <property type="match status" value="1"/>
</dbReference>
<evidence type="ECO:0000313" key="3">
    <source>
        <dbReference type="EMBL" id="HGQ18293.1"/>
    </source>
</evidence>
<dbReference type="PRINTS" id="PR00069">
    <property type="entry name" value="ALDKETRDTASE"/>
</dbReference>
<dbReference type="InterPro" id="IPR023210">
    <property type="entry name" value="NADP_OxRdtase_dom"/>
</dbReference>
<feature type="domain" description="NADP-dependent oxidoreductase" evidence="1">
    <location>
        <begin position="1"/>
        <end position="251"/>
    </location>
</feature>
<name>A0A7J3I860_9CREN</name>
<dbReference type="CDD" id="cd19072">
    <property type="entry name" value="AKR_AKR3F1-like"/>
    <property type="match status" value="1"/>
</dbReference>
<sequence>MGTWGIGGGFWEPDYRFDREWIEVLRRGLELGLNLIDTAEMYGGGHSEEIVGQAIKGFKRDEIVIATKVWQTNASYENVLKSARRSMERLGTYIDIYLLHWPSESIPICETIKAFEKLVDDGAIRVFGLSNFDVDGIKQARECCRKYDIAVVQNRFSLIHRDDERAVIPYIQTEGLMYMAYTPIERGALTQDTYLAEVGRKYGKTATQVALNWLISIENVVPIPKTSNLKHLEENIDALGWRLEREDWEKISIEFLKRIYKI</sequence>
<reference evidence="2" key="1">
    <citation type="journal article" date="2020" name="mSystems">
        <title>Genome- and Community-Level Interaction Insights into Carbon Utilization and Element Cycling Functions of Hydrothermarchaeota in Hydrothermal Sediment.</title>
        <authorList>
            <person name="Zhou Z."/>
            <person name="Liu Y."/>
            <person name="Xu W."/>
            <person name="Pan J."/>
            <person name="Luo Z.H."/>
            <person name="Li M."/>
        </authorList>
    </citation>
    <scope>NUCLEOTIDE SEQUENCE [LARGE SCALE GENOMIC DNA]</scope>
    <source>
        <strain evidence="2">SpSt-618</strain>
        <strain evidence="3">SpSt-657</strain>
    </source>
</reference>
<accession>A0A7J3I860</accession>
<dbReference type="PANTHER" id="PTHR43638:SF3">
    <property type="entry name" value="ALDEHYDE REDUCTASE"/>
    <property type="match status" value="1"/>
</dbReference>
<evidence type="ECO:0000259" key="1">
    <source>
        <dbReference type="Pfam" id="PF00248"/>
    </source>
</evidence>
<dbReference type="EMBL" id="DTBZ01000093">
    <property type="protein sequence ID" value="HGQ18293.1"/>
    <property type="molecule type" value="Genomic_DNA"/>
</dbReference>
<comment type="caution">
    <text evidence="2">The sequence shown here is derived from an EMBL/GenBank/DDBJ whole genome shotgun (WGS) entry which is preliminary data.</text>
</comment>
<dbReference type="GO" id="GO:0016491">
    <property type="term" value="F:oxidoreductase activity"/>
    <property type="evidence" value="ECO:0007669"/>
    <property type="project" value="InterPro"/>
</dbReference>
<dbReference type="EMBL" id="DTAI01000151">
    <property type="protein sequence ID" value="HGN36964.1"/>
    <property type="molecule type" value="Genomic_DNA"/>
</dbReference>
<dbReference type="PANTHER" id="PTHR43638">
    <property type="entry name" value="OXIDOREDUCTASE, ALDO/KETO REDUCTASE FAMILY PROTEIN"/>
    <property type="match status" value="1"/>
</dbReference>
<organism evidence="2">
    <name type="scientific">Ignisphaera aggregans</name>
    <dbReference type="NCBI Taxonomy" id="334771"/>
    <lineage>
        <taxon>Archaea</taxon>
        <taxon>Thermoproteota</taxon>
        <taxon>Thermoprotei</taxon>
        <taxon>Desulfurococcales</taxon>
        <taxon>Desulfurococcaceae</taxon>
        <taxon>Ignisphaera</taxon>
    </lineage>
</organism>
<dbReference type="SUPFAM" id="SSF51430">
    <property type="entry name" value="NAD(P)-linked oxidoreductase"/>
    <property type="match status" value="1"/>
</dbReference>
<dbReference type="AlphaFoldDB" id="A0A7J3I860"/>
<dbReference type="Gene3D" id="3.20.20.100">
    <property type="entry name" value="NADP-dependent oxidoreductase domain"/>
    <property type="match status" value="1"/>
</dbReference>
<evidence type="ECO:0000313" key="2">
    <source>
        <dbReference type="EMBL" id="HGN36964.1"/>
    </source>
</evidence>